<gene>
    <name evidence="1" type="ORF">HA050_07150</name>
</gene>
<protein>
    <submittedName>
        <fullName evidence="1">Uncharacterized protein</fullName>
    </submittedName>
</protein>
<reference evidence="1 2" key="1">
    <citation type="submission" date="2020-03" db="EMBL/GenBank/DDBJ databases">
        <title>Draft genome sequence of environmentally isolated violet-colored cultures.</title>
        <authorList>
            <person name="Wilson H.S."/>
        </authorList>
    </citation>
    <scope>NUCLEOTIDE SEQUENCE [LARGE SCALE GENOMIC DNA]</scope>
    <source>
        <strain evidence="1 2">HSC-16F04</strain>
    </source>
</reference>
<accession>A0ABX0L058</accession>
<keyword evidence="2" id="KW-1185">Reference proteome</keyword>
<name>A0ABX0L058_9NEIS</name>
<evidence type="ECO:0000313" key="1">
    <source>
        <dbReference type="EMBL" id="NHQ85893.1"/>
    </source>
</evidence>
<sequence>MRWVAAADIKLHCAINFAAICPCCQPLDESYIQALVRLGEMAQDIMDEAAGV</sequence>
<dbReference type="RefSeq" id="WP_166823946.1">
    <property type="nucleotide sequence ID" value="NZ_JAAOLX010000003.1"/>
</dbReference>
<dbReference type="Proteomes" id="UP000712570">
    <property type="component" value="Unassembled WGS sequence"/>
</dbReference>
<comment type="caution">
    <text evidence="1">The sequence shown here is derived from an EMBL/GenBank/DDBJ whole genome shotgun (WGS) entry which is preliminary data.</text>
</comment>
<dbReference type="EMBL" id="JAAOLX010000003">
    <property type="protein sequence ID" value="NHQ85893.1"/>
    <property type="molecule type" value="Genomic_DNA"/>
</dbReference>
<proteinExistence type="predicted"/>
<evidence type="ECO:0000313" key="2">
    <source>
        <dbReference type="Proteomes" id="UP000712570"/>
    </source>
</evidence>
<organism evidence="1 2">
    <name type="scientific">Iodobacter violaceini</name>
    <dbReference type="NCBI Taxonomy" id="3044271"/>
    <lineage>
        <taxon>Bacteria</taxon>
        <taxon>Pseudomonadati</taxon>
        <taxon>Pseudomonadota</taxon>
        <taxon>Betaproteobacteria</taxon>
        <taxon>Neisseriales</taxon>
        <taxon>Chitinibacteraceae</taxon>
        <taxon>Iodobacter</taxon>
    </lineage>
</organism>